<gene>
    <name evidence="1" type="ORF">RI060_30210</name>
</gene>
<proteinExistence type="predicted"/>
<accession>A0ABY9UFI4</accession>
<keyword evidence="2" id="KW-1185">Reference proteome</keyword>
<protein>
    <submittedName>
        <fullName evidence="1">Uncharacterized protein</fullName>
    </submittedName>
</protein>
<reference evidence="1 2" key="1">
    <citation type="submission" date="2023-09" db="EMBL/GenBank/DDBJ databases">
        <title>The genome sequence of Streptomyces anthocyanicus.</title>
        <authorList>
            <person name="Mo P."/>
        </authorList>
    </citation>
    <scope>NUCLEOTIDE SEQUENCE [LARGE SCALE GENOMIC DNA]</scope>
    <source>
        <strain evidence="1 2">JCM 4387</strain>
    </source>
</reference>
<evidence type="ECO:0000313" key="2">
    <source>
        <dbReference type="Proteomes" id="UP001249394"/>
    </source>
</evidence>
<organism evidence="1 2">
    <name type="scientific">Streptomyces violaceus</name>
    <name type="common">Streptomyces venezuelae</name>
    <dbReference type="NCBI Taxonomy" id="1936"/>
    <lineage>
        <taxon>Bacteria</taxon>
        <taxon>Bacillati</taxon>
        <taxon>Actinomycetota</taxon>
        <taxon>Actinomycetes</taxon>
        <taxon>Kitasatosporales</taxon>
        <taxon>Streptomycetaceae</taxon>
        <taxon>Streptomyces</taxon>
    </lineage>
</organism>
<sequence length="80" mass="7778">MNAATMPAVSCSSRKIAPAATATAGLTYVKTVALVGPASLISSRKATKAMAVQTTPRAASAARTEGEGMADGQVIAAAGA</sequence>
<dbReference type="EMBL" id="CP134213">
    <property type="protein sequence ID" value="WND21353.1"/>
    <property type="molecule type" value="Genomic_DNA"/>
</dbReference>
<evidence type="ECO:0000313" key="1">
    <source>
        <dbReference type="EMBL" id="WND21353.1"/>
    </source>
</evidence>
<name>A0ABY9UFI4_STRVL</name>
<dbReference type="Proteomes" id="UP001249394">
    <property type="component" value="Chromosome"/>
</dbReference>